<sequence length="114" mass="13292">MILPPDFCFHSSVPTYERLATIKFRLITNRNLNFFYHDPFSGGWHIREEVIHLSLPLAMHIAMCECELRHPEIHVYVCLHLFSHGVFIGSGYLNIRCQEQSESSFSLDVKLSKK</sequence>
<keyword evidence="2" id="KW-1185">Reference proteome</keyword>
<protein>
    <submittedName>
        <fullName evidence="1">Uncharacterized protein</fullName>
    </submittedName>
</protein>
<dbReference type="Ensembl" id="ENSOSIT00000010991.1">
    <property type="protein sequence ID" value="ENSOSIP00000010338.1"/>
    <property type="gene ID" value="ENSOSIG00000006371.1"/>
</dbReference>
<evidence type="ECO:0000313" key="1">
    <source>
        <dbReference type="Ensembl" id="ENSOSIP00000010338.1"/>
    </source>
</evidence>
<name>A0A8C7XA61_9TELE</name>
<reference evidence="1" key="1">
    <citation type="submission" date="2025-08" db="UniProtKB">
        <authorList>
            <consortium name="Ensembl"/>
        </authorList>
    </citation>
    <scope>IDENTIFICATION</scope>
</reference>
<accession>A0A8C7XA61</accession>
<dbReference type="Proteomes" id="UP000694383">
    <property type="component" value="Unplaced"/>
</dbReference>
<proteinExistence type="predicted"/>
<evidence type="ECO:0000313" key="2">
    <source>
        <dbReference type="Proteomes" id="UP000694383"/>
    </source>
</evidence>
<organism evidence="1 2">
    <name type="scientific">Oryzias sinensis</name>
    <name type="common">Chinese medaka</name>
    <dbReference type="NCBI Taxonomy" id="183150"/>
    <lineage>
        <taxon>Eukaryota</taxon>
        <taxon>Metazoa</taxon>
        <taxon>Chordata</taxon>
        <taxon>Craniata</taxon>
        <taxon>Vertebrata</taxon>
        <taxon>Euteleostomi</taxon>
        <taxon>Actinopterygii</taxon>
        <taxon>Neopterygii</taxon>
        <taxon>Teleostei</taxon>
        <taxon>Neoteleostei</taxon>
        <taxon>Acanthomorphata</taxon>
        <taxon>Ovalentaria</taxon>
        <taxon>Atherinomorphae</taxon>
        <taxon>Beloniformes</taxon>
        <taxon>Adrianichthyidae</taxon>
        <taxon>Oryziinae</taxon>
        <taxon>Oryzias</taxon>
    </lineage>
</organism>
<reference evidence="1" key="2">
    <citation type="submission" date="2025-09" db="UniProtKB">
        <authorList>
            <consortium name="Ensembl"/>
        </authorList>
    </citation>
    <scope>IDENTIFICATION</scope>
</reference>
<dbReference type="AlphaFoldDB" id="A0A8C7XA61"/>